<comment type="caution">
    <text evidence="3">The sequence shown here is derived from an EMBL/GenBank/DDBJ whole genome shotgun (WGS) entry which is preliminary data.</text>
</comment>
<gene>
    <name evidence="2" type="ORF">R3P94_13485</name>
    <name evidence="3" type="ORF">R3Q15_21080</name>
</gene>
<protein>
    <recommendedName>
        <fullName evidence="1">DUF7715 domain-containing protein</fullName>
    </recommendedName>
</protein>
<dbReference type="RefSeq" id="WP_024497447.1">
    <property type="nucleotide sequence ID" value="NZ_CP091855.1"/>
</dbReference>
<dbReference type="Pfam" id="PF24831">
    <property type="entry name" value="DUF7715"/>
    <property type="match status" value="1"/>
</dbReference>
<evidence type="ECO:0000313" key="4">
    <source>
        <dbReference type="Proteomes" id="UP001185779"/>
    </source>
</evidence>
<reference evidence="3 4" key="1">
    <citation type="submission" date="2023-10" db="EMBL/GenBank/DDBJ databases">
        <title>Development of a sustainable strategy for remediation of hydrocarbon-contaminated territories based on the waste exchange concept.</title>
        <authorList>
            <person name="Krivoruchko A."/>
        </authorList>
    </citation>
    <scope>NUCLEOTIDE SEQUENCE</scope>
    <source>
        <strain evidence="2 4">IEGM 1266</strain>
        <strain evidence="3">IEGM 1279</strain>
    </source>
</reference>
<name>A0AAE4U1T9_9ACTN</name>
<evidence type="ECO:0000313" key="2">
    <source>
        <dbReference type="EMBL" id="MDV6308317.1"/>
    </source>
</evidence>
<evidence type="ECO:0000259" key="1">
    <source>
        <dbReference type="Pfam" id="PF24831"/>
    </source>
</evidence>
<dbReference type="InterPro" id="IPR056132">
    <property type="entry name" value="DUF7715"/>
</dbReference>
<dbReference type="GeneID" id="77172526"/>
<dbReference type="Proteomes" id="UP001185922">
    <property type="component" value="Unassembled WGS sequence"/>
</dbReference>
<organism evidence="3 5">
    <name type="scientific">Gordonia amicalis</name>
    <dbReference type="NCBI Taxonomy" id="89053"/>
    <lineage>
        <taxon>Bacteria</taxon>
        <taxon>Bacillati</taxon>
        <taxon>Actinomycetota</taxon>
        <taxon>Actinomycetes</taxon>
        <taxon>Mycobacteriales</taxon>
        <taxon>Gordoniaceae</taxon>
        <taxon>Gordonia</taxon>
    </lineage>
</organism>
<dbReference type="Proteomes" id="UP001185779">
    <property type="component" value="Unassembled WGS sequence"/>
</dbReference>
<evidence type="ECO:0000313" key="5">
    <source>
        <dbReference type="Proteomes" id="UP001185922"/>
    </source>
</evidence>
<sequence length="139" mass="14906">MKVLTATASGATRHDDFCHAVEGEIVLPSWVVCDSRTCGCDRAFGGLNSHRATTTIMVRDLELTVEDLTTATFGYLESAGWAELLRADADAGDSTDPVAAYALELLVPTLVLAAQLDPGTIIRVAYNRRADAWEYALAS</sequence>
<accession>A0AAE4U1T9</accession>
<keyword evidence="4" id="KW-1185">Reference proteome</keyword>
<evidence type="ECO:0000313" key="3">
    <source>
        <dbReference type="EMBL" id="MDV6314344.1"/>
    </source>
</evidence>
<dbReference type="EMBL" id="JAWLKI010000013">
    <property type="protein sequence ID" value="MDV6308317.1"/>
    <property type="molecule type" value="Genomic_DNA"/>
</dbReference>
<proteinExistence type="predicted"/>
<dbReference type="EMBL" id="JAWLKH010000032">
    <property type="protein sequence ID" value="MDV6314344.1"/>
    <property type="molecule type" value="Genomic_DNA"/>
</dbReference>
<dbReference type="AlphaFoldDB" id="A0AAE4U1T9"/>
<feature type="domain" description="DUF7715" evidence="1">
    <location>
        <begin position="1"/>
        <end position="128"/>
    </location>
</feature>